<proteinExistence type="predicted"/>
<feature type="signal peptide" evidence="1">
    <location>
        <begin position="1"/>
        <end position="23"/>
    </location>
</feature>
<evidence type="ECO:0000313" key="3">
    <source>
        <dbReference type="Proteomes" id="UP000051295"/>
    </source>
</evidence>
<dbReference type="Proteomes" id="UP000051295">
    <property type="component" value="Unassembled WGS sequence"/>
</dbReference>
<feature type="chain" id="PRO_5006663984" description="Integron" evidence="1">
    <location>
        <begin position="24"/>
        <end position="132"/>
    </location>
</feature>
<protein>
    <recommendedName>
        <fullName evidence="4">Integron</fullName>
    </recommendedName>
</protein>
<comment type="caution">
    <text evidence="2">The sequence shown here is derived from an EMBL/GenBank/DDBJ whole genome shotgun (WGS) entry which is preliminary data.</text>
</comment>
<reference evidence="2 3" key="1">
    <citation type="submission" date="2015-04" db="EMBL/GenBank/DDBJ databases">
        <title>The draft genome sequence of Roseovarius sp.R12b.</title>
        <authorList>
            <person name="Li G."/>
            <person name="Lai Q."/>
            <person name="Shao Z."/>
            <person name="Yan P."/>
        </authorList>
    </citation>
    <scope>NUCLEOTIDE SEQUENCE [LARGE SCALE GENOMIC DNA]</scope>
    <source>
        <strain evidence="2 3">R12B</strain>
    </source>
</reference>
<keyword evidence="1" id="KW-0732">Signal</keyword>
<evidence type="ECO:0008006" key="4">
    <source>
        <dbReference type="Google" id="ProtNLM"/>
    </source>
</evidence>
<accession>A0A0T5NWB4</accession>
<dbReference type="PATRIC" id="fig|1641875.4.peg.4162"/>
<evidence type="ECO:0000256" key="1">
    <source>
        <dbReference type="SAM" id="SignalP"/>
    </source>
</evidence>
<dbReference type="STRING" id="1641875.XM53_08805"/>
<gene>
    <name evidence="2" type="ORF">XM53_08805</name>
</gene>
<dbReference type="OrthoDB" id="321999at2"/>
<sequence>MILSRLFISCLSLCLTGTAPASAEETVPVMVGGESTLDACGTLGAVTGLDPQGDNTLTVRNGPGTRYAATDFLPPDREVWICDQTREWFAVVYAADGQTECNVSSPQAERAVYDGPCSAGWVFGRYVTILAG</sequence>
<evidence type="ECO:0000313" key="2">
    <source>
        <dbReference type="EMBL" id="KRS13227.1"/>
    </source>
</evidence>
<keyword evidence="3" id="KW-1185">Reference proteome</keyword>
<dbReference type="EMBL" id="LAXJ01000007">
    <property type="protein sequence ID" value="KRS13227.1"/>
    <property type="molecule type" value="Genomic_DNA"/>
</dbReference>
<dbReference type="RefSeq" id="WP_057792378.1">
    <property type="nucleotide sequence ID" value="NZ_LAXJ01000007.1"/>
</dbReference>
<dbReference type="Gene3D" id="2.30.30.40">
    <property type="entry name" value="SH3 Domains"/>
    <property type="match status" value="1"/>
</dbReference>
<dbReference type="AlphaFoldDB" id="A0A0T5NWB4"/>
<organism evidence="2 3">
    <name type="scientific">Roseovarius atlanticus</name>
    <dbReference type="NCBI Taxonomy" id="1641875"/>
    <lineage>
        <taxon>Bacteria</taxon>
        <taxon>Pseudomonadati</taxon>
        <taxon>Pseudomonadota</taxon>
        <taxon>Alphaproteobacteria</taxon>
        <taxon>Rhodobacterales</taxon>
        <taxon>Roseobacteraceae</taxon>
        <taxon>Roseovarius</taxon>
    </lineage>
</organism>
<name>A0A0T5NWB4_9RHOB</name>